<feature type="transmembrane region" description="Helical" evidence="7">
    <location>
        <begin position="180"/>
        <end position="202"/>
    </location>
</feature>
<dbReference type="PANTHER" id="PTHR20855:SF132">
    <property type="entry name" value="HEPTAHELICAL TRANSMEMBRANE PROTEIN 4-LIKE"/>
    <property type="match status" value="1"/>
</dbReference>
<feature type="transmembrane region" description="Helical" evidence="7">
    <location>
        <begin position="105"/>
        <end position="124"/>
    </location>
</feature>
<feature type="transmembrane region" description="Helical" evidence="7">
    <location>
        <begin position="214"/>
        <end position="233"/>
    </location>
</feature>
<dbReference type="GO" id="GO:0046872">
    <property type="term" value="F:metal ion binding"/>
    <property type="evidence" value="ECO:0007669"/>
    <property type="project" value="UniProtKB-KW"/>
</dbReference>
<keyword evidence="5" id="KW-0862">Zinc</keyword>
<dbReference type="AlphaFoldDB" id="A0A8T0HCS2"/>
<comment type="subcellular location">
    <subcellularLocation>
        <location evidence="1">Membrane</location>
        <topology evidence="1">Multi-pass membrane protein</topology>
    </subcellularLocation>
</comment>
<keyword evidence="9" id="KW-1185">Reference proteome</keyword>
<evidence type="ECO:0000256" key="4">
    <source>
        <dbReference type="ARBA" id="ARBA00023136"/>
    </source>
</evidence>
<dbReference type="OrthoDB" id="529367at2759"/>
<evidence type="ECO:0000313" key="9">
    <source>
        <dbReference type="Proteomes" id="UP000822688"/>
    </source>
</evidence>
<feature type="binding site" evidence="5">
    <location>
        <position position="347"/>
    </location>
    <ligand>
        <name>Zn(2+)</name>
        <dbReference type="ChEBI" id="CHEBI:29105"/>
    </ligand>
</feature>
<comment type="caution">
    <text evidence="8">The sequence shown here is derived from an EMBL/GenBank/DDBJ whole genome shotgun (WGS) entry which is preliminary data.</text>
</comment>
<evidence type="ECO:0000256" key="1">
    <source>
        <dbReference type="ARBA" id="ARBA00004141"/>
    </source>
</evidence>
<keyword evidence="2 7" id="KW-0812">Transmembrane</keyword>
<accession>A0A8T0HCS2</accession>
<dbReference type="GO" id="GO:0009725">
    <property type="term" value="P:response to hormone"/>
    <property type="evidence" value="ECO:0007669"/>
    <property type="project" value="TreeGrafter"/>
</dbReference>
<gene>
    <name evidence="8" type="ORF">KC19_6G100000</name>
</gene>
<feature type="binding site" evidence="5">
    <location>
        <position position="198"/>
    </location>
    <ligand>
        <name>Zn(2+)</name>
        <dbReference type="ChEBI" id="CHEBI:29105"/>
    </ligand>
</feature>
<feature type="transmembrane region" description="Helical" evidence="7">
    <location>
        <begin position="245"/>
        <end position="264"/>
    </location>
</feature>
<keyword evidence="3 7" id="KW-1133">Transmembrane helix</keyword>
<feature type="transmembrane region" description="Helical" evidence="7">
    <location>
        <begin position="306"/>
        <end position="324"/>
    </location>
</feature>
<evidence type="ECO:0000256" key="5">
    <source>
        <dbReference type="PIRSR" id="PIRSR604254-1"/>
    </source>
</evidence>
<evidence type="ECO:0000313" key="8">
    <source>
        <dbReference type="EMBL" id="KAG0569571.1"/>
    </source>
</evidence>
<feature type="region of interest" description="Disordered" evidence="6">
    <location>
        <begin position="14"/>
        <end position="40"/>
    </location>
</feature>
<keyword evidence="4 7" id="KW-0472">Membrane</keyword>
<feature type="compositionally biased region" description="Basic and acidic residues" evidence="6">
    <location>
        <begin position="21"/>
        <end position="30"/>
    </location>
</feature>
<dbReference type="GO" id="GO:0016020">
    <property type="term" value="C:membrane"/>
    <property type="evidence" value="ECO:0007669"/>
    <property type="project" value="UniProtKB-SubCell"/>
</dbReference>
<protein>
    <submittedName>
        <fullName evidence="8">Uncharacterized protein</fullName>
    </submittedName>
</protein>
<feature type="binding site" evidence="5">
    <location>
        <position position="343"/>
    </location>
    <ligand>
        <name>Zn(2+)</name>
        <dbReference type="ChEBI" id="CHEBI:29105"/>
    </ligand>
</feature>
<dbReference type="Proteomes" id="UP000822688">
    <property type="component" value="Chromosome 6"/>
</dbReference>
<sequence length="376" mass="42769">MGADHYDEGRVASVGVTRRRGAGEEGRDEMTTTTSPKGKTLERNLSNKEKAIELWCNVKHQLVEYSALPEYLKDNSFIVRYYRADWSFKHSLYSMFSMHNETFNVWSHLVGFFLFLGLFIYTVVHMPGIVDPETLERWQSGVIMEKLPSYLQLPEALSSCVPGTFDGSRCIQKPITRGPFLVFLVGAMYCMLASTTCHLLGCRSAMTFYTLMRIDYSGIATLIAASFYPPVYYSFMCNPILCNMYLGMITTMGIFSVCASLVPVFQTAEYRNVRAALFFSMGISGIIPCFHKIFLYQDDPMAYQALYNEIYMGIIYAMGALVYATRIPERWKPGMFDIIGNSHQLFHVLVVLGAYVHYRGGLIYLQWRDVKGCPLS</sequence>
<evidence type="ECO:0000256" key="6">
    <source>
        <dbReference type="SAM" id="MobiDB-lite"/>
    </source>
</evidence>
<feature type="transmembrane region" description="Helical" evidence="7">
    <location>
        <begin position="276"/>
        <end position="294"/>
    </location>
</feature>
<reference evidence="8 9" key="1">
    <citation type="submission" date="2020-06" db="EMBL/GenBank/DDBJ databases">
        <title>WGS assembly of Ceratodon purpureus strain R40.</title>
        <authorList>
            <person name="Carey S.B."/>
            <person name="Jenkins J."/>
            <person name="Shu S."/>
            <person name="Lovell J.T."/>
            <person name="Sreedasyam A."/>
            <person name="Maumus F."/>
            <person name="Tiley G.P."/>
            <person name="Fernandez-Pozo N."/>
            <person name="Barry K."/>
            <person name="Chen C."/>
            <person name="Wang M."/>
            <person name="Lipzen A."/>
            <person name="Daum C."/>
            <person name="Saski C.A."/>
            <person name="Payton A.C."/>
            <person name="Mcbreen J.C."/>
            <person name="Conrad R.E."/>
            <person name="Kollar L.M."/>
            <person name="Olsson S."/>
            <person name="Huttunen S."/>
            <person name="Landis J.B."/>
            <person name="Wickett N.J."/>
            <person name="Johnson M.G."/>
            <person name="Rensing S.A."/>
            <person name="Grimwood J."/>
            <person name="Schmutz J."/>
            <person name="Mcdaniel S.F."/>
        </authorList>
    </citation>
    <scope>NUCLEOTIDE SEQUENCE [LARGE SCALE GENOMIC DNA]</scope>
    <source>
        <strain evidence="8 9">R40</strain>
    </source>
</reference>
<dbReference type="PANTHER" id="PTHR20855">
    <property type="entry name" value="ADIPOR/PROGESTIN RECEPTOR-RELATED"/>
    <property type="match status" value="1"/>
</dbReference>
<keyword evidence="5" id="KW-0479">Metal-binding</keyword>
<organism evidence="8 9">
    <name type="scientific">Ceratodon purpureus</name>
    <name type="common">Fire moss</name>
    <name type="synonym">Dicranum purpureum</name>
    <dbReference type="NCBI Taxonomy" id="3225"/>
    <lineage>
        <taxon>Eukaryota</taxon>
        <taxon>Viridiplantae</taxon>
        <taxon>Streptophyta</taxon>
        <taxon>Embryophyta</taxon>
        <taxon>Bryophyta</taxon>
        <taxon>Bryophytina</taxon>
        <taxon>Bryopsida</taxon>
        <taxon>Dicranidae</taxon>
        <taxon>Pseudoditrichales</taxon>
        <taxon>Ditrichaceae</taxon>
        <taxon>Ceratodon</taxon>
    </lineage>
</organism>
<name>A0A8T0HCS2_CERPU</name>
<dbReference type="Pfam" id="PF03006">
    <property type="entry name" value="HlyIII"/>
    <property type="match status" value="1"/>
</dbReference>
<dbReference type="EMBL" id="CM026427">
    <property type="protein sequence ID" value="KAG0569571.1"/>
    <property type="molecule type" value="Genomic_DNA"/>
</dbReference>
<evidence type="ECO:0000256" key="7">
    <source>
        <dbReference type="SAM" id="Phobius"/>
    </source>
</evidence>
<evidence type="ECO:0000256" key="3">
    <source>
        <dbReference type="ARBA" id="ARBA00022989"/>
    </source>
</evidence>
<feature type="transmembrane region" description="Helical" evidence="7">
    <location>
        <begin position="345"/>
        <end position="367"/>
    </location>
</feature>
<dbReference type="GO" id="GO:0009744">
    <property type="term" value="P:response to sucrose"/>
    <property type="evidence" value="ECO:0007669"/>
    <property type="project" value="UniProtKB-ARBA"/>
</dbReference>
<dbReference type="GO" id="GO:0038023">
    <property type="term" value="F:signaling receptor activity"/>
    <property type="evidence" value="ECO:0007669"/>
    <property type="project" value="TreeGrafter"/>
</dbReference>
<proteinExistence type="predicted"/>
<dbReference type="InterPro" id="IPR004254">
    <property type="entry name" value="AdipoR/HlyIII-related"/>
</dbReference>
<evidence type="ECO:0000256" key="2">
    <source>
        <dbReference type="ARBA" id="ARBA00022692"/>
    </source>
</evidence>